<dbReference type="RefSeq" id="XP_025379347.1">
    <property type="nucleotide sequence ID" value="XM_025523961.1"/>
</dbReference>
<dbReference type="GO" id="GO:0006107">
    <property type="term" value="P:oxaloacetate metabolic process"/>
    <property type="evidence" value="ECO:0007669"/>
    <property type="project" value="TreeGrafter"/>
</dbReference>
<dbReference type="PROSITE" id="PS01227">
    <property type="entry name" value="UPF0012"/>
    <property type="match status" value="1"/>
</dbReference>
<sequence length="354" mass="39160">MFHSVALPLHFADKVPLTLIQLGQTSKDKAWNLEHARRTVIEAVQKDKSRKPRMVVLPECWNSPYGVQYFDTYAEDFGGAYEAVKTPLSGERIDAAPAIEASSEEKQVAEQQQKAFEKRWTIDGINPIDVSSSPSETVKMMAGLAKELDIVLVGGSIPERDAKTGKLYNTATVFDETGRLISMHRKLHLFDIDIPGKMTFQESKTLTAGDRITVFECSLGRFGLAICYDLRFPEIATVASRLGAGAVLYPGAFNTTTGPRSWELLQRGRAADNQVYIIACSPARPSAADIEAGSYPTYGHSMVVDPWGKVIDTLDEKEGSLPVDLQKSDVEDVRKFVPVARQRRFDVYPDVARG</sequence>
<dbReference type="PANTHER" id="PTHR23088">
    <property type="entry name" value="NITRILASE-RELATED"/>
    <property type="match status" value="1"/>
</dbReference>
<dbReference type="InterPro" id="IPR001110">
    <property type="entry name" value="UPF0012_CS"/>
</dbReference>
<evidence type="ECO:0000313" key="3">
    <source>
        <dbReference type="EMBL" id="PWN92149.1"/>
    </source>
</evidence>
<dbReference type="GO" id="GO:0006528">
    <property type="term" value="P:asparagine metabolic process"/>
    <property type="evidence" value="ECO:0007669"/>
    <property type="project" value="TreeGrafter"/>
</dbReference>
<protein>
    <submittedName>
        <fullName evidence="3">Carbon-nitrogen hydrolase</fullName>
    </submittedName>
</protein>
<dbReference type="PANTHER" id="PTHR23088:SF30">
    <property type="entry name" value="OMEGA-AMIDASE NIT2"/>
    <property type="match status" value="1"/>
</dbReference>
<dbReference type="GO" id="GO:0006541">
    <property type="term" value="P:glutamine metabolic process"/>
    <property type="evidence" value="ECO:0007669"/>
    <property type="project" value="TreeGrafter"/>
</dbReference>
<dbReference type="InterPro" id="IPR045254">
    <property type="entry name" value="Nit1/2_C-N_Hydrolase"/>
</dbReference>
<dbReference type="Pfam" id="PF00795">
    <property type="entry name" value="CN_hydrolase"/>
    <property type="match status" value="1"/>
</dbReference>
<dbReference type="InterPro" id="IPR036526">
    <property type="entry name" value="C-N_Hydrolase_sf"/>
</dbReference>
<dbReference type="SUPFAM" id="SSF56317">
    <property type="entry name" value="Carbon-nitrogen hydrolase"/>
    <property type="match status" value="1"/>
</dbReference>
<dbReference type="STRING" id="215250.A0A316YS63"/>
<accession>A0A316YS63</accession>
<dbReference type="OrthoDB" id="10250282at2759"/>
<dbReference type="GO" id="GO:0050152">
    <property type="term" value="F:omega-amidase activity"/>
    <property type="evidence" value="ECO:0007669"/>
    <property type="project" value="TreeGrafter"/>
</dbReference>
<dbReference type="GO" id="GO:0005739">
    <property type="term" value="C:mitochondrion"/>
    <property type="evidence" value="ECO:0007669"/>
    <property type="project" value="TreeGrafter"/>
</dbReference>
<organism evidence="3 4">
    <name type="scientific">Acaromyces ingoldii</name>
    <dbReference type="NCBI Taxonomy" id="215250"/>
    <lineage>
        <taxon>Eukaryota</taxon>
        <taxon>Fungi</taxon>
        <taxon>Dikarya</taxon>
        <taxon>Basidiomycota</taxon>
        <taxon>Ustilaginomycotina</taxon>
        <taxon>Exobasidiomycetes</taxon>
        <taxon>Exobasidiales</taxon>
        <taxon>Cryptobasidiaceae</taxon>
        <taxon>Acaromyces</taxon>
    </lineage>
</organism>
<evidence type="ECO:0000313" key="4">
    <source>
        <dbReference type="Proteomes" id="UP000245768"/>
    </source>
</evidence>
<keyword evidence="4" id="KW-1185">Reference proteome</keyword>
<dbReference type="Proteomes" id="UP000245768">
    <property type="component" value="Unassembled WGS sequence"/>
</dbReference>
<dbReference type="PROSITE" id="PS50263">
    <property type="entry name" value="CN_HYDROLASE"/>
    <property type="match status" value="1"/>
</dbReference>
<keyword evidence="1 3" id="KW-0378">Hydrolase</keyword>
<dbReference type="InParanoid" id="A0A316YS63"/>
<proteinExistence type="predicted"/>
<dbReference type="EMBL" id="KZ819635">
    <property type="protein sequence ID" value="PWN92149.1"/>
    <property type="molecule type" value="Genomic_DNA"/>
</dbReference>
<name>A0A316YS63_9BASI</name>
<feature type="domain" description="CN hydrolase" evidence="2">
    <location>
        <begin position="15"/>
        <end position="327"/>
    </location>
</feature>
<reference evidence="3 4" key="1">
    <citation type="journal article" date="2018" name="Mol. Biol. Evol.">
        <title>Broad Genomic Sampling Reveals a Smut Pathogenic Ancestry of the Fungal Clade Ustilaginomycotina.</title>
        <authorList>
            <person name="Kijpornyongpan T."/>
            <person name="Mondo S.J."/>
            <person name="Barry K."/>
            <person name="Sandor L."/>
            <person name="Lee J."/>
            <person name="Lipzen A."/>
            <person name="Pangilinan J."/>
            <person name="LaButti K."/>
            <person name="Hainaut M."/>
            <person name="Henrissat B."/>
            <person name="Grigoriev I.V."/>
            <person name="Spatafora J.W."/>
            <person name="Aime M.C."/>
        </authorList>
    </citation>
    <scope>NUCLEOTIDE SEQUENCE [LARGE SCALE GENOMIC DNA]</scope>
    <source>
        <strain evidence="3 4">MCA 4198</strain>
    </source>
</reference>
<evidence type="ECO:0000256" key="1">
    <source>
        <dbReference type="ARBA" id="ARBA00022801"/>
    </source>
</evidence>
<dbReference type="CDD" id="cd07572">
    <property type="entry name" value="nit"/>
    <property type="match status" value="1"/>
</dbReference>
<gene>
    <name evidence="3" type="ORF">FA10DRAFT_285041</name>
</gene>
<dbReference type="InterPro" id="IPR003010">
    <property type="entry name" value="C-N_Hydrolase"/>
</dbReference>
<evidence type="ECO:0000259" key="2">
    <source>
        <dbReference type="PROSITE" id="PS50263"/>
    </source>
</evidence>
<dbReference type="FunCoup" id="A0A316YS63">
    <property type="interactions" value="260"/>
</dbReference>
<dbReference type="Gene3D" id="3.60.110.10">
    <property type="entry name" value="Carbon-nitrogen hydrolase"/>
    <property type="match status" value="1"/>
</dbReference>
<dbReference type="AlphaFoldDB" id="A0A316YS63"/>
<dbReference type="GeneID" id="37045877"/>